<comment type="caution">
    <text evidence="3">The sequence shown here is derived from an EMBL/GenBank/DDBJ whole genome shotgun (WGS) entry which is preliminary data.</text>
</comment>
<reference evidence="3" key="1">
    <citation type="submission" date="2023-10" db="EMBL/GenBank/DDBJ databases">
        <title>Genome assemblies of two species of porcelain crab, Petrolisthes cinctipes and Petrolisthes manimaculis (Anomura: Porcellanidae).</title>
        <authorList>
            <person name="Angst P."/>
        </authorList>
    </citation>
    <scope>NUCLEOTIDE SEQUENCE</scope>
    <source>
        <strain evidence="3">PB745_01</strain>
        <tissue evidence="3">Gill</tissue>
    </source>
</reference>
<feature type="coiled-coil region" evidence="1">
    <location>
        <begin position="426"/>
        <end position="453"/>
    </location>
</feature>
<name>A0AAE1BQ88_PETCI</name>
<feature type="compositionally biased region" description="Polar residues" evidence="2">
    <location>
        <begin position="218"/>
        <end position="230"/>
    </location>
</feature>
<keyword evidence="1" id="KW-0175">Coiled coil</keyword>
<feature type="region of interest" description="Disordered" evidence="2">
    <location>
        <begin position="134"/>
        <end position="157"/>
    </location>
</feature>
<feature type="compositionally biased region" description="Gly residues" evidence="2">
    <location>
        <begin position="1"/>
        <end position="15"/>
    </location>
</feature>
<keyword evidence="4" id="KW-1185">Reference proteome</keyword>
<feature type="region of interest" description="Disordered" evidence="2">
    <location>
        <begin position="1"/>
        <end position="40"/>
    </location>
</feature>
<sequence>MQREVWGGGEGGGMGEEGEVWGAEGGGMGEGEEEGDEEGGVGCLSSSGCNLLYASLSVASMSLFRLDRWQSLTVNTHSMTQQCVVVTILMVMTATVVKGVVVEKVFDPTASYSEGSENCSLLVKDIPSLSFLYPSDSNTTDSTPSEGTPSQTQAPCHTETQLTKLLIKPLSPFSVDSPTQSPSSETPDLTTSHCNVTPPTTEVTTTSTQVTQPDKVTKLSSVSSTNIIQSPPTKPPGPPPPPPPLPIPTLLDLITSSVDILSPPSTDTTRITPQPLIITPLTPHPLGNTRVNPTPHQQVPQQHIISPPATTTQATTLQPDPELQLPPSVFSTSSTTMSTQFPTTTIDPVSSPSNPSSTSRLDSLDDVLGELEMLLGRTVPLLFQPEMAQLFNKSYFERVKSANHEMGDKILQEPLPPTDEEGALKKNETNCVLREIEERLTQLQQVVAVLLSALPRSLVDLQEVALNSEVGIYFFRPEEKAVLDVSSCRQCYAVDHRGDCRQLFFCKAGQTVADRRRLTQEDLLKLYMG</sequence>
<accession>A0AAE1BQ88</accession>
<protein>
    <submittedName>
        <fullName evidence="3">Uncharacterized protein</fullName>
    </submittedName>
</protein>
<feature type="compositionally biased region" description="Polar residues" evidence="2">
    <location>
        <begin position="174"/>
        <end position="195"/>
    </location>
</feature>
<evidence type="ECO:0000256" key="2">
    <source>
        <dbReference type="SAM" id="MobiDB-lite"/>
    </source>
</evidence>
<gene>
    <name evidence="3" type="ORF">Pcinc_038563</name>
</gene>
<feature type="compositionally biased region" description="Pro residues" evidence="2">
    <location>
        <begin position="232"/>
        <end position="246"/>
    </location>
</feature>
<feature type="compositionally biased region" description="Acidic residues" evidence="2">
    <location>
        <begin position="30"/>
        <end position="39"/>
    </location>
</feature>
<proteinExistence type="predicted"/>
<feature type="compositionally biased region" description="Low complexity" evidence="2">
    <location>
        <begin position="196"/>
        <end position="213"/>
    </location>
</feature>
<feature type="compositionally biased region" description="Polar residues" evidence="2">
    <location>
        <begin position="146"/>
        <end position="157"/>
    </location>
</feature>
<evidence type="ECO:0000313" key="3">
    <source>
        <dbReference type="EMBL" id="KAK3855001.1"/>
    </source>
</evidence>
<organism evidence="3 4">
    <name type="scientific">Petrolisthes cinctipes</name>
    <name type="common">Flat porcelain crab</name>
    <dbReference type="NCBI Taxonomy" id="88211"/>
    <lineage>
        <taxon>Eukaryota</taxon>
        <taxon>Metazoa</taxon>
        <taxon>Ecdysozoa</taxon>
        <taxon>Arthropoda</taxon>
        <taxon>Crustacea</taxon>
        <taxon>Multicrustacea</taxon>
        <taxon>Malacostraca</taxon>
        <taxon>Eumalacostraca</taxon>
        <taxon>Eucarida</taxon>
        <taxon>Decapoda</taxon>
        <taxon>Pleocyemata</taxon>
        <taxon>Anomura</taxon>
        <taxon>Galatheoidea</taxon>
        <taxon>Porcellanidae</taxon>
        <taxon>Petrolisthes</taxon>
    </lineage>
</organism>
<feature type="region of interest" description="Disordered" evidence="2">
    <location>
        <begin position="171"/>
        <end position="246"/>
    </location>
</feature>
<feature type="compositionally biased region" description="Low complexity" evidence="2">
    <location>
        <begin position="134"/>
        <end position="145"/>
    </location>
</feature>
<dbReference type="Proteomes" id="UP001286313">
    <property type="component" value="Unassembled WGS sequence"/>
</dbReference>
<feature type="region of interest" description="Disordered" evidence="2">
    <location>
        <begin position="332"/>
        <end position="361"/>
    </location>
</feature>
<evidence type="ECO:0000313" key="4">
    <source>
        <dbReference type="Proteomes" id="UP001286313"/>
    </source>
</evidence>
<dbReference type="EMBL" id="JAWQEG010006386">
    <property type="protein sequence ID" value="KAK3855001.1"/>
    <property type="molecule type" value="Genomic_DNA"/>
</dbReference>
<dbReference type="AlphaFoldDB" id="A0AAE1BQ88"/>
<evidence type="ECO:0000256" key="1">
    <source>
        <dbReference type="SAM" id="Coils"/>
    </source>
</evidence>